<sequence length="66" mass="7960">MNQEESDLELFKKHCTNDDVFYETEEFPMIPNLFYQLSMIIGFNKINGANYTEYIDKWLIRKKNST</sequence>
<gene>
    <name evidence="1" type="ORF">1_311</name>
</gene>
<accession>A0A5B8IDR3</accession>
<organism evidence="1">
    <name type="scientific">Mimiviridae sp. ChoanoV1</name>
    <dbReference type="NCBI Taxonomy" id="2596887"/>
    <lineage>
        <taxon>Viruses</taxon>
        <taxon>Varidnaviria</taxon>
        <taxon>Bamfordvirae</taxon>
        <taxon>Nucleocytoviricota</taxon>
        <taxon>Megaviricetes</taxon>
        <taxon>Imitervirales</taxon>
        <taxon>Schizomimiviridae</taxon>
    </lineage>
</organism>
<proteinExistence type="predicted"/>
<name>A0A5B8IDR3_9VIRU</name>
<reference evidence="1" key="1">
    <citation type="submission" date="2018-11" db="EMBL/GenBank/DDBJ databases">
        <title>A distinct lineage of giant viruses engineers rhodopsin photosystems in predatory marine eukaryotes.</title>
        <authorList>
            <person name="Needham D.M."/>
            <person name="Yoshizawa S."/>
            <person name="Hosaka T."/>
            <person name="Poirier C."/>
            <person name="Choi C.-J."/>
            <person name="Hehenberger E."/>
            <person name="Irwin N.A.T."/>
            <person name="Wilken S."/>
            <person name="Yung C.-M."/>
            <person name="Bachy C."/>
            <person name="Kurihara R."/>
            <person name="Nakajima Y."/>
            <person name="Kojima K."/>
            <person name="Kimura-Someya T."/>
            <person name="Leonard G."/>
            <person name="Malmstrom R.R."/>
            <person name="Mende D."/>
            <person name="Olson D.K."/>
            <person name="Sudo Y."/>
            <person name="Sudek S."/>
            <person name="Richards T.A."/>
            <person name="DeLong E.F."/>
            <person name="Keeling P.J."/>
            <person name="Santoro A.E."/>
            <person name="Shirouzu M."/>
            <person name="Iwasaki W."/>
            <person name="Worden A.Z."/>
        </authorList>
    </citation>
    <scope>NUCLEOTIDE SEQUENCE</scope>
</reference>
<dbReference type="EMBL" id="MK250085">
    <property type="protein sequence ID" value="QDY51926.1"/>
    <property type="molecule type" value="Genomic_DNA"/>
</dbReference>
<protein>
    <submittedName>
        <fullName evidence="1">Uncharacterized protein</fullName>
    </submittedName>
</protein>
<evidence type="ECO:0000313" key="1">
    <source>
        <dbReference type="EMBL" id="QDY51926.1"/>
    </source>
</evidence>